<evidence type="ECO:0000259" key="2">
    <source>
        <dbReference type="Pfam" id="PF10400"/>
    </source>
</evidence>
<dbReference type="PANTHER" id="PTHR43252">
    <property type="entry name" value="TRANSCRIPTIONAL REGULATOR YQJI"/>
    <property type="match status" value="1"/>
</dbReference>
<evidence type="ECO:0000259" key="1">
    <source>
        <dbReference type="Pfam" id="PF03551"/>
    </source>
</evidence>
<dbReference type="GO" id="GO:0003677">
    <property type="term" value="F:DNA binding"/>
    <property type="evidence" value="ECO:0007669"/>
    <property type="project" value="UniProtKB-KW"/>
</dbReference>
<dbReference type="Gene3D" id="6.10.140.190">
    <property type="match status" value="1"/>
</dbReference>
<proteinExistence type="predicted"/>
<accession>A0A852XDZ3</accession>
<dbReference type="InterPro" id="IPR036388">
    <property type="entry name" value="WH-like_DNA-bd_sf"/>
</dbReference>
<evidence type="ECO:0000313" key="4">
    <source>
        <dbReference type="Proteomes" id="UP000592181"/>
    </source>
</evidence>
<feature type="domain" description="Transcription regulator PadR N-terminal" evidence="1">
    <location>
        <begin position="7"/>
        <end position="80"/>
    </location>
</feature>
<dbReference type="EMBL" id="JACBZX010000001">
    <property type="protein sequence ID" value="NYG38654.1"/>
    <property type="molecule type" value="Genomic_DNA"/>
</dbReference>
<evidence type="ECO:0000313" key="3">
    <source>
        <dbReference type="EMBL" id="NYG38654.1"/>
    </source>
</evidence>
<dbReference type="RefSeq" id="WP_179463812.1">
    <property type="nucleotide sequence ID" value="NZ_JACBZX010000001.1"/>
</dbReference>
<name>A0A852XDZ3_9MICO</name>
<dbReference type="InterPro" id="IPR005149">
    <property type="entry name" value="Tscrpt_reg_PadR_N"/>
</dbReference>
<organism evidence="3 4">
    <name type="scientific">Janibacter alkaliphilus</name>
    <dbReference type="NCBI Taxonomy" id="1069963"/>
    <lineage>
        <taxon>Bacteria</taxon>
        <taxon>Bacillati</taxon>
        <taxon>Actinomycetota</taxon>
        <taxon>Actinomycetes</taxon>
        <taxon>Micrococcales</taxon>
        <taxon>Intrasporangiaceae</taxon>
        <taxon>Janibacter</taxon>
    </lineage>
</organism>
<sequence length="186" mass="20502">MALRHAILASLLDGDASGYDLAKRFDVSVANYWTATPQQLYRELDAMAGDGLVAAEVVPQQGKPDKRVFSLTGAGREALAAFVASTPRASAIRDELLVQVEAVDAGDPTGLVQTLEQRMEQSQTKLDRYLRRRERMLAGRTEEQLLTGEGRVGPYLTLERGIAFERDNLAWMDRALTALRPRAGRS</sequence>
<feature type="domain" description="Transcription regulator PadR C-terminal" evidence="2">
    <location>
        <begin position="92"/>
        <end position="180"/>
    </location>
</feature>
<protein>
    <submittedName>
        <fullName evidence="3">DNA-binding PadR family transcriptional regulator</fullName>
    </submittedName>
</protein>
<dbReference type="Proteomes" id="UP000592181">
    <property type="component" value="Unassembled WGS sequence"/>
</dbReference>
<dbReference type="SUPFAM" id="SSF46785">
    <property type="entry name" value="Winged helix' DNA-binding domain"/>
    <property type="match status" value="1"/>
</dbReference>
<dbReference type="Gene3D" id="1.10.10.10">
    <property type="entry name" value="Winged helix-like DNA-binding domain superfamily/Winged helix DNA-binding domain"/>
    <property type="match status" value="1"/>
</dbReference>
<dbReference type="InterPro" id="IPR036390">
    <property type="entry name" value="WH_DNA-bd_sf"/>
</dbReference>
<dbReference type="InterPro" id="IPR018309">
    <property type="entry name" value="Tscrpt_reg_PadR_C"/>
</dbReference>
<dbReference type="AlphaFoldDB" id="A0A852XDZ3"/>
<dbReference type="PANTHER" id="PTHR43252:SF4">
    <property type="entry name" value="TRANSCRIPTIONAL REGULATORY PROTEIN"/>
    <property type="match status" value="1"/>
</dbReference>
<keyword evidence="4" id="KW-1185">Reference proteome</keyword>
<gene>
    <name evidence="3" type="ORF">BJY28_003123</name>
</gene>
<reference evidence="3 4" key="1">
    <citation type="submission" date="2020-07" db="EMBL/GenBank/DDBJ databases">
        <title>Sequencing the genomes of 1000 actinobacteria strains.</title>
        <authorList>
            <person name="Klenk H.-P."/>
        </authorList>
    </citation>
    <scope>NUCLEOTIDE SEQUENCE [LARGE SCALE GENOMIC DNA]</scope>
    <source>
        <strain evidence="3 4">DSM 24723</strain>
    </source>
</reference>
<dbReference type="Pfam" id="PF03551">
    <property type="entry name" value="PadR"/>
    <property type="match status" value="1"/>
</dbReference>
<comment type="caution">
    <text evidence="3">The sequence shown here is derived from an EMBL/GenBank/DDBJ whole genome shotgun (WGS) entry which is preliminary data.</text>
</comment>
<keyword evidence="3" id="KW-0238">DNA-binding</keyword>
<dbReference type="Pfam" id="PF10400">
    <property type="entry name" value="Vir_act_alpha_C"/>
    <property type="match status" value="1"/>
</dbReference>